<dbReference type="SMART" id="SM00382">
    <property type="entry name" value="AAA"/>
    <property type="match status" value="1"/>
</dbReference>
<evidence type="ECO:0000256" key="3">
    <source>
        <dbReference type="ARBA" id="ARBA00022741"/>
    </source>
</evidence>
<comment type="similarity">
    <text evidence="1">Belongs to the ABC transporter superfamily.</text>
</comment>
<evidence type="ECO:0000256" key="4">
    <source>
        <dbReference type="ARBA" id="ARBA00022840"/>
    </source>
</evidence>
<keyword evidence="3" id="KW-0547">Nucleotide-binding</keyword>
<reference evidence="7" key="1">
    <citation type="submission" date="2022-10" db="EMBL/GenBank/DDBJ databases">
        <title>Hoeflea sp. J2-29, isolated from marine algae.</title>
        <authorList>
            <person name="Kristyanto S."/>
            <person name="Kim J.M."/>
            <person name="Jeon C.O."/>
        </authorList>
    </citation>
    <scope>NUCLEOTIDE SEQUENCE</scope>
    <source>
        <strain evidence="7">J2-29</strain>
    </source>
</reference>
<dbReference type="PROSITE" id="PS50893">
    <property type="entry name" value="ABC_TRANSPORTER_2"/>
    <property type="match status" value="1"/>
</dbReference>
<dbReference type="Proteomes" id="UP001081283">
    <property type="component" value="Unassembled WGS sequence"/>
</dbReference>
<gene>
    <name evidence="7" type="ORF">OEG82_09535</name>
</gene>
<dbReference type="EMBL" id="JAOVZQ010000001">
    <property type="protein sequence ID" value="MCY0094263.1"/>
    <property type="molecule type" value="Genomic_DNA"/>
</dbReference>
<dbReference type="RefSeq" id="WP_267612209.1">
    <property type="nucleotide sequence ID" value="NZ_JAOVZQ010000001.1"/>
</dbReference>
<dbReference type="InterPro" id="IPR003439">
    <property type="entry name" value="ABC_transporter-like_ATP-bd"/>
</dbReference>
<evidence type="ECO:0000313" key="8">
    <source>
        <dbReference type="Proteomes" id="UP001081283"/>
    </source>
</evidence>
<protein>
    <submittedName>
        <fullName evidence="7">ABC transporter ATP-binding protein</fullName>
    </submittedName>
</protein>
<evidence type="ECO:0000256" key="1">
    <source>
        <dbReference type="ARBA" id="ARBA00005417"/>
    </source>
</evidence>
<keyword evidence="4 7" id="KW-0067">ATP-binding</keyword>
<dbReference type="PROSITE" id="PS00211">
    <property type="entry name" value="ABC_TRANSPORTER_1"/>
    <property type="match status" value="1"/>
</dbReference>
<sequence>MAGLKIENVTKAFGTMHALSGVSLDVKNGEFVAVLGPSGCGKTTLLRAIAGFETVTDGQITVGDTVMSSPSVNVPPEKRKVGIVFQNYALWPHMTVAENVGYSLKVAKVAKATREKRVEDALALVDLVGLGDRRPANLSGGQRQRVALARCLVSTPSLVLFDEPLANLDVHLRASMEEEFAEFHKRTKTTIVYITHDQAEAMALADRIAVMDHGKLIQFATPRELYQEPRSEMVAAFIAQGMVLPARLLSAPDNGHCKVQLLGQDAVFRCAPDQQQVTAAKVCIRSSDIELVDGGGITITVKRVIYRGGGARVDAFPVSSPELQLTFDIADPVTLSEGDTAHIRVKSGWVIPQGIRNNADRSVWRVWRKGPDQCRNFRSGNQDPARCRHQGRRGGT</sequence>
<feature type="region of interest" description="Disordered" evidence="5">
    <location>
        <begin position="375"/>
        <end position="396"/>
    </location>
</feature>
<keyword evidence="2" id="KW-0813">Transport</keyword>
<organism evidence="7 8">
    <name type="scientific">Hoeflea ulvae</name>
    <dbReference type="NCBI Taxonomy" id="2983764"/>
    <lineage>
        <taxon>Bacteria</taxon>
        <taxon>Pseudomonadati</taxon>
        <taxon>Pseudomonadota</taxon>
        <taxon>Alphaproteobacteria</taxon>
        <taxon>Hyphomicrobiales</taxon>
        <taxon>Rhizobiaceae</taxon>
        <taxon>Hoeflea</taxon>
    </lineage>
</organism>
<comment type="caution">
    <text evidence="7">The sequence shown here is derived from an EMBL/GenBank/DDBJ whole genome shotgun (WGS) entry which is preliminary data.</text>
</comment>
<name>A0ABT3YEI5_9HYPH</name>
<evidence type="ECO:0000313" key="7">
    <source>
        <dbReference type="EMBL" id="MCY0094263.1"/>
    </source>
</evidence>
<dbReference type="PANTHER" id="PTHR42781">
    <property type="entry name" value="SPERMIDINE/PUTRESCINE IMPORT ATP-BINDING PROTEIN POTA"/>
    <property type="match status" value="1"/>
</dbReference>
<dbReference type="InterPro" id="IPR017871">
    <property type="entry name" value="ABC_transporter-like_CS"/>
</dbReference>
<dbReference type="InterPro" id="IPR027417">
    <property type="entry name" value="P-loop_NTPase"/>
</dbReference>
<evidence type="ECO:0000259" key="6">
    <source>
        <dbReference type="PROSITE" id="PS50893"/>
    </source>
</evidence>
<dbReference type="InterPro" id="IPR003593">
    <property type="entry name" value="AAA+_ATPase"/>
</dbReference>
<evidence type="ECO:0000256" key="2">
    <source>
        <dbReference type="ARBA" id="ARBA00022448"/>
    </source>
</evidence>
<feature type="compositionally biased region" description="Basic residues" evidence="5">
    <location>
        <begin position="387"/>
        <end position="396"/>
    </location>
</feature>
<proteinExistence type="inferred from homology"/>
<dbReference type="Gene3D" id="3.40.50.300">
    <property type="entry name" value="P-loop containing nucleotide triphosphate hydrolases"/>
    <property type="match status" value="1"/>
</dbReference>
<dbReference type="SUPFAM" id="SSF52540">
    <property type="entry name" value="P-loop containing nucleoside triphosphate hydrolases"/>
    <property type="match status" value="1"/>
</dbReference>
<accession>A0ABT3YEI5</accession>
<dbReference type="Pfam" id="PF00005">
    <property type="entry name" value="ABC_tran"/>
    <property type="match status" value="1"/>
</dbReference>
<dbReference type="GO" id="GO:0005524">
    <property type="term" value="F:ATP binding"/>
    <property type="evidence" value="ECO:0007669"/>
    <property type="project" value="UniProtKB-KW"/>
</dbReference>
<keyword evidence="8" id="KW-1185">Reference proteome</keyword>
<evidence type="ECO:0000256" key="5">
    <source>
        <dbReference type="SAM" id="MobiDB-lite"/>
    </source>
</evidence>
<feature type="domain" description="ABC transporter" evidence="6">
    <location>
        <begin position="4"/>
        <end position="238"/>
    </location>
</feature>
<dbReference type="InterPro" id="IPR050093">
    <property type="entry name" value="ABC_SmlMolc_Importer"/>
</dbReference>
<dbReference type="PANTHER" id="PTHR42781:SF4">
    <property type="entry name" value="SPERMIDINE_PUTRESCINE IMPORT ATP-BINDING PROTEIN POTA"/>
    <property type="match status" value="1"/>
</dbReference>